<reference evidence="1" key="1">
    <citation type="journal article" date="2020" name="Nature">
        <title>Giant virus diversity and host interactions through global metagenomics.</title>
        <authorList>
            <person name="Schulz F."/>
            <person name="Roux S."/>
            <person name="Paez-Espino D."/>
            <person name="Jungbluth S."/>
            <person name="Walsh D.A."/>
            <person name="Denef V.J."/>
            <person name="McMahon K.D."/>
            <person name="Konstantinidis K.T."/>
            <person name="Eloe-Fadrosh E.A."/>
            <person name="Kyrpides N.C."/>
            <person name="Woyke T."/>
        </authorList>
    </citation>
    <scope>NUCLEOTIDE SEQUENCE</scope>
    <source>
        <strain evidence="1">GVMAG-M-3300023179-114</strain>
    </source>
</reference>
<dbReference type="GO" id="GO:0046782">
    <property type="term" value="P:regulation of viral transcription"/>
    <property type="evidence" value="ECO:0007669"/>
    <property type="project" value="InterPro"/>
</dbReference>
<accession>A0A6C0E1E7</accession>
<name>A0A6C0E1E7_9ZZZZ</name>
<dbReference type="Pfam" id="PF04947">
    <property type="entry name" value="Pox_VLTF3"/>
    <property type="match status" value="1"/>
</dbReference>
<proteinExistence type="predicted"/>
<organism evidence="1">
    <name type="scientific">viral metagenome</name>
    <dbReference type="NCBI Taxonomy" id="1070528"/>
    <lineage>
        <taxon>unclassified sequences</taxon>
        <taxon>metagenomes</taxon>
        <taxon>organismal metagenomes</taxon>
    </lineage>
</organism>
<dbReference type="InterPro" id="IPR007031">
    <property type="entry name" value="Poxvirus_VLTF3"/>
</dbReference>
<evidence type="ECO:0000313" key="1">
    <source>
        <dbReference type="EMBL" id="QHT22956.1"/>
    </source>
</evidence>
<dbReference type="EMBL" id="MN739722">
    <property type="protein sequence ID" value="QHT22956.1"/>
    <property type="molecule type" value="Genomic_DNA"/>
</dbReference>
<protein>
    <submittedName>
        <fullName evidence="1">Uncharacterized protein</fullName>
    </submittedName>
</protein>
<dbReference type="AlphaFoldDB" id="A0A6C0E1E7"/>
<sequence length="388" mass="46479">MYYYIHNYMPVFKPKTNKKIKISKKNITTLDGKHREFMNEFAKNELNEIPKLKQEYNDIENILKTNDLAIDQVMEYKDRLQEIIRDITYLKNKKTKYYLDNSHFIFEYFENKKNISNTDTTKNGTSKNKIVDNFFKIKTEEQAKPENINKNIVYKYLCNIDESFMEINSFVHSSDVCEHCFKGELIPMEDEGLLICNVCSVNVPYLIENEKPSYKEPPKEVCFYAYKKINHFKEILAQYQGKETTQIPSEVIETIKLQIKKERIELSQLNHYKTKEVLKKLGYNKYYEHIAFIKNKLGIQPPVMSPELEETLCNLFMELQSPYSKNCPDYRVNFLNYYYVLYKLCELLGEAEYLHDIPMLKDREKLIEQDETWKKMCEELNWEFIPTI</sequence>